<gene>
    <name evidence="1" type="ORF">A2W32_01700</name>
</gene>
<evidence type="ECO:0000313" key="1">
    <source>
        <dbReference type="EMBL" id="OGC48053.1"/>
    </source>
</evidence>
<comment type="caution">
    <text evidence="1">The sequence shown here is derived from an EMBL/GenBank/DDBJ whole genome shotgun (WGS) entry which is preliminary data.</text>
</comment>
<reference evidence="1 2" key="1">
    <citation type="journal article" date="2016" name="Nat. Commun.">
        <title>Thousands of microbial genomes shed light on interconnected biogeochemical processes in an aquifer system.</title>
        <authorList>
            <person name="Anantharaman K."/>
            <person name="Brown C.T."/>
            <person name="Hug L.A."/>
            <person name="Sharon I."/>
            <person name="Castelle C.J."/>
            <person name="Probst A.J."/>
            <person name="Thomas B.C."/>
            <person name="Singh A."/>
            <person name="Wilkins M.J."/>
            <person name="Karaoz U."/>
            <person name="Brodie E.L."/>
            <person name="Williams K.H."/>
            <person name="Hubbard S.S."/>
            <person name="Banfield J.F."/>
        </authorList>
    </citation>
    <scope>NUCLEOTIDE SEQUENCE [LARGE SCALE GENOMIC DNA]</scope>
</reference>
<evidence type="ECO:0008006" key="3">
    <source>
        <dbReference type="Google" id="ProtNLM"/>
    </source>
</evidence>
<evidence type="ECO:0000313" key="2">
    <source>
        <dbReference type="Proteomes" id="UP000177371"/>
    </source>
</evidence>
<accession>A0A1F4UV31</accession>
<protein>
    <recommendedName>
        <fullName evidence="3">3-keto-disaccharide hydrolase domain-containing protein</fullName>
    </recommendedName>
</protein>
<dbReference type="Gene3D" id="2.60.120.560">
    <property type="entry name" value="Exo-inulinase, domain 1"/>
    <property type="match status" value="1"/>
</dbReference>
<proteinExistence type="predicted"/>
<sequence>MILWVHKSGDYMKRIFTLLLTVTLFLFVFDSAFALTIIDDFNDGNADGWWLGYQQGAPWVPGNWRVEDGMLVQDRVGDNFIATYEGKQLSAQEVQADFRFNNDSGYGGLILWYKNDSNWVYVRLYPGVGGLWFSEDINGTYTNTFYTYIAPNTTWFTIKTVANASGNIDVYINGNYVLSHQTITSDRYGKSGVFNGNSGGYIDNFSLTEITTPENKDKCKNDGWMSFENPSFKNQGNCVSYVQNKGNTNGNKAK</sequence>
<dbReference type="Proteomes" id="UP000177371">
    <property type="component" value="Unassembled WGS sequence"/>
</dbReference>
<dbReference type="EMBL" id="MEUT01000079">
    <property type="protein sequence ID" value="OGC48053.1"/>
    <property type="molecule type" value="Genomic_DNA"/>
</dbReference>
<name>A0A1F4UV31_UNCKA</name>
<organism evidence="1 2">
    <name type="scientific">candidate division WWE3 bacterium RBG_16_37_10</name>
    <dbReference type="NCBI Taxonomy" id="1802610"/>
    <lineage>
        <taxon>Bacteria</taxon>
        <taxon>Katanobacteria</taxon>
    </lineage>
</organism>
<dbReference type="AlphaFoldDB" id="A0A1F4UV31"/>